<proteinExistence type="predicted"/>
<gene>
    <name evidence="2" type="ORF">RND71_005652</name>
</gene>
<dbReference type="EMBL" id="JAVYJV010000003">
    <property type="protein sequence ID" value="KAK4374975.1"/>
    <property type="molecule type" value="Genomic_DNA"/>
</dbReference>
<protein>
    <submittedName>
        <fullName evidence="2">Uncharacterized protein</fullName>
    </submittedName>
</protein>
<dbReference type="AlphaFoldDB" id="A0AAE1SSF9"/>
<evidence type="ECO:0000313" key="3">
    <source>
        <dbReference type="Proteomes" id="UP001291623"/>
    </source>
</evidence>
<keyword evidence="3" id="KW-1185">Reference proteome</keyword>
<sequence>MSIHPHFQSLKRKANCLLAGSSMSGNVHVQLCEKGGGQKWRCCTSLSSSMGSALFFGRVCQYDLNEGGADIPARITGDSYKNGWEVNSTRRHSRMGVDLSGRDNNSGLGRSGDHSQEQKRLNR</sequence>
<accession>A0AAE1SSF9</accession>
<dbReference type="Proteomes" id="UP001291623">
    <property type="component" value="Unassembled WGS sequence"/>
</dbReference>
<comment type="caution">
    <text evidence="2">The sequence shown here is derived from an EMBL/GenBank/DDBJ whole genome shotgun (WGS) entry which is preliminary data.</text>
</comment>
<evidence type="ECO:0000256" key="1">
    <source>
        <dbReference type="SAM" id="MobiDB-lite"/>
    </source>
</evidence>
<reference evidence="2" key="1">
    <citation type="submission" date="2023-12" db="EMBL/GenBank/DDBJ databases">
        <title>Genome assembly of Anisodus tanguticus.</title>
        <authorList>
            <person name="Wang Y.-J."/>
        </authorList>
    </citation>
    <scope>NUCLEOTIDE SEQUENCE</scope>
    <source>
        <strain evidence="2">KB-2021</strain>
        <tissue evidence="2">Leaf</tissue>
    </source>
</reference>
<feature type="compositionally biased region" description="Basic and acidic residues" evidence="1">
    <location>
        <begin position="111"/>
        <end position="123"/>
    </location>
</feature>
<evidence type="ECO:0000313" key="2">
    <source>
        <dbReference type="EMBL" id="KAK4374975.1"/>
    </source>
</evidence>
<organism evidence="2 3">
    <name type="scientific">Anisodus tanguticus</name>
    <dbReference type="NCBI Taxonomy" id="243964"/>
    <lineage>
        <taxon>Eukaryota</taxon>
        <taxon>Viridiplantae</taxon>
        <taxon>Streptophyta</taxon>
        <taxon>Embryophyta</taxon>
        <taxon>Tracheophyta</taxon>
        <taxon>Spermatophyta</taxon>
        <taxon>Magnoliopsida</taxon>
        <taxon>eudicotyledons</taxon>
        <taxon>Gunneridae</taxon>
        <taxon>Pentapetalae</taxon>
        <taxon>asterids</taxon>
        <taxon>lamiids</taxon>
        <taxon>Solanales</taxon>
        <taxon>Solanaceae</taxon>
        <taxon>Solanoideae</taxon>
        <taxon>Hyoscyameae</taxon>
        <taxon>Anisodus</taxon>
    </lineage>
</organism>
<name>A0AAE1SSF9_9SOLA</name>
<feature type="region of interest" description="Disordered" evidence="1">
    <location>
        <begin position="91"/>
        <end position="123"/>
    </location>
</feature>